<comment type="subunit">
    <text evidence="4">Monomer.</text>
</comment>
<evidence type="ECO:0000256" key="7">
    <source>
        <dbReference type="ARBA" id="ARBA00024699"/>
    </source>
</evidence>
<dbReference type="AlphaFoldDB" id="A0A9P5YYF4"/>
<evidence type="ECO:0000313" key="16">
    <source>
        <dbReference type="EMBL" id="KAF9476955.1"/>
    </source>
</evidence>
<dbReference type="InterPro" id="IPR012132">
    <property type="entry name" value="GMC_OxRdtase"/>
</dbReference>
<evidence type="ECO:0000256" key="5">
    <source>
        <dbReference type="ARBA" id="ARBA00013177"/>
    </source>
</evidence>
<comment type="catalytic activity">
    <reaction evidence="9">
        <text>pyranose + acceptor = pyranos-2,3-diulose + reduced acceptor.</text>
        <dbReference type="EC" id="1.1.99.29"/>
    </reaction>
</comment>
<name>A0A9P5YYF4_9AGAR</name>
<dbReference type="SUPFAM" id="SSF51905">
    <property type="entry name" value="FAD/NAD(P)-binding domain"/>
    <property type="match status" value="1"/>
</dbReference>
<keyword evidence="6" id="KW-0964">Secreted</keyword>
<feature type="binding site" evidence="13">
    <location>
        <position position="230"/>
    </location>
    <ligand>
        <name>FAD</name>
        <dbReference type="ChEBI" id="CHEBI:57692"/>
    </ligand>
</feature>
<comment type="similarity">
    <text evidence="3 14">Belongs to the GMC oxidoreductase family.</text>
</comment>
<evidence type="ECO:0000313" key="17">
    <source>
        <dbReference type="Proteomes" id="UP000807469"/>
    </source>
</evidence>
<dbReference type="Gene3D" id="3.30.560.10">
    <property type="entry name" value="Glucose Oxidase, domain 3"/>
    <property type="match status" value="1"/>
</dbReference>
<evidence type="ECO:0000256" key="11">
    <source>
        <dbReference type="ARBA" id="ARBA00034050"/>
    </source>
</evidence>
<feature type="domain" description="Glucose-methanol-choline oxidoreductase N-terminal" evidence="15">
    <location>
        <begin position="86"/>
        <end position="109"/>
    </location>
</feature>
<dbReference type="OrthoDB" id="269227at2759"/>
<comment type="cofactor">
    <cofactor evidence="1 13">
        <name>FAD</name>
        <dbReference type="ChEBI" id="CHEBI:57692"/>
    </cofactor>
</comment>
<dbReference type="Proteomes" id="UP000807469">
    <property type="component" value="Unassembled WGS sequence"/>
</dbReference>
<feature type="binding site" evidence="13">
    <location>
        <begin position="534"/>
        <end position="535"/>
    </location>
    <ligand>
        <name>FAD</name>
        <dbReference type="ChEBI" id="CHEBI:57692"/>
    </ligand>
</feature>
<dbReference type="PROSITE" id="PS51257">
    <property type="entry name" value="PROKAR_LIPOPROTEIN"/>
    <property type="match status" value="1"/>
</dbReference>
<comment type="catalytic activity">
    <reaction evidence="11">
        <text>a pyranoside + acceptor = a pyranosid-3-ulose + reduced acceptor.</text>
        <dbReference type="EC" id="1.1.99.29"/>
    </reaction>
</comment>
<dbReference type="GO" id="GO:0050660">
    <property type="term" value="F:flavin adenine dinucleotide binding"/>
    <property type="evidence" value="ECO:0007669"/>
    <property type="project" value="InterPro"/>
</dbReference>
<comment type="catalytic activity">
    <reaction evidence="12">
        <text>a pyranoside + acceptor = a pyranosid-3,4-diulose + reduced acceptor.</text>
        <dbReference type="EC" id="1.1.99.29"/>
    </reaction>
</comment>
<evidence type="ECO:0000256" key="13">
    <source>
        <dbReference type="PIRSR" id="PIRSR000137-2"/>
    </source>
</evidence>
<dbReference type="PROSITE" id="PS00623">
    <property type="entry name" value="GMC_OXRED_1"/>
    <property type="match status" value="1"/>
</dbReference>
<evidence type="ECO:0000256" key="12">
    <source>
        <dbReference type="ARBA" id="ARBA00034059"/>
    </source>
</evidence>
<evidence type="ECO:0000256" key="14">
    <source>
        <dbReference type="RuleBase" id="RU003968"/>
    </source>
</evidence>
<keyword evidence="17" id="KW-1185">Reference proteome</keyword>
<evidence type="ECO:0000256" key="4">
    <source>
        <dbReference type="ARBA" id="ARBA00011245"/>
    </source>
</evidence>
<accession>A0A9P5YYF4</accession>
<dbReference type="EC" id="1.1.99.29" evidence="5"/>
<comment type="function">
    <text evidence="7">Catalyzes the single-oxidation or sequential double oxidation reaction of carbohydrates primarily at carbon-2 and/or carbon-3 with the concomitant reduction of the flavin. The enzyme exhibits a broad sugar substrate specificity, oxidizing different aldopyranoses to the corresponding C-1, C-2, C-3 or C-1,2, C-2,3 and C-3,4 (di)dehydro sugars with substrate-specific regioselectivity. Accepts only a narrow range of electron acceptors such as substituted benzoquinones and complexed metal ions and reacts extremely slowly with O(2) as acceptor. May play a role in the natural recycling of plant matter by oxidizing all major monosaccharides in lignocellulose and by reducing quinone compounds or reactive radical species generated during lignin depolymerization.</text>
</comment>
<dbReference type="SUPFAM" id="SSF54373">
    <property type="entry name" value="FAD-linked reductases, C-terminal domain"/>
    <property type="match status" value="1"/>
</dbReference>
<dbReference type="PIRSF" id="PIRSF000137">
    <property type="entry name" value="Alcohol_oxidase"/>
    <property type="match status" value="1"/>
</dbReference>
<evidence type="ECO:0000256" key="3">
    <source>
        <dbReference type="ARBA" id="ARBA00010790"/>
    </source>
</evidence>
<proteinExistence type="inferred from homology"/>
<comment type="catalytic activity">
    <reaction evidence="10">
        <text>pyranose + acceptor = pyranos-3-ulose + reduced acceptor.</text>
        <dbReference type="EC" id="1.1.99.29"/>
    </reaction>
</comment>
<evidence type="ECO:0000256" key="9">
    <source>
        <dbReference type="ARBA" id="ARBA00034010"/>
    </source>
</evidence>
<evidence type="ECO:0000256" key="10">
    <source>
        <dbReference type="ARBA" id="ARBA00034029"/>
    </source>
</evidence>
<evidence type="ECO:0000259" key="15">
    <source>
        <dbReference type="PROSITE" id="PS00623"/>
    </source>
</evidence>
<dbReference type="PANTHER" id="PTHR11552:SF78">
    <property type="entry name" value="GLUCOSE-METHANOL-CHOLINE OXIDOREDUCTASE N-TERMINAL DOMAIN-CONTAINING PROTEIN"/>
    <property type="match status" value="1"/>
</dbReference>
<dbReference type="EMBL" id="MU155276">
    <property type="protein sequence ID" value="KAF9476955.1"/>
    <property type="molecule type" value="Genomic_DNA"/>
</dbReference>
<reference evidence="16" key="1">
    <citation type="submission" date="2020-11" db="EMBL/GenBank/DDBJ databases">
        <authorList>
            <consortium name="DOE Joint Genome Institute"/>
            <person name="Ahrendt S."/>
            <person name="Riley R."/>
            <person name="Andreopoulos W."/>
            <person name="Labutti K."/>
            <person name="Pangilinan J."/>
            <person name="Ruiz-Duenas F.J."/>
            <person name="Barrasa J.M."/>
            <person name="Sanchez-Garcia M."/>
            <person name="Camarero S."/>
            <person name="Miyauchi S."/>
            <person name="Serrano A."/>
            <person name="Linde D."/>
            <person name="Babiker R."/>
            <person name="Drula E."/>
            <person name="Ayuso-Fernandez I."/>
            <person name="Pacheco R."/>
            <person name="Padilla G."/>
            <person name="Ferreira P."/>
            <person name="Barriuso J."/>
            <person name="Kellner H."/>
            <person name="Castanera R."/>
            <person name="Alfaro M."/>
            <person name="Ramirez L."/>
            <person name="Pisabarro A.G."/>
            <person name="Kuo A."/>
            <person name="Tritt A."/>
            <person name="Lipzen A."/>
            <person name="He G."/>
            <person name="Yan M."/>
            <person name="Ng V."/>
            <person name="Cullen D."/>
            <person name="Martin F."/>
            <person name="Rosso M.-N."/>
            <person name="Henrissat B."/>
            <person name="Hibbett D."/>
            <person name="Martinez A.T."/>
            <person name="Grigoriev I.V."/>
        </authorList>
    </citation>
    <scope>NUCLEOTIDE SEQUENCE</scope>
    <source>
        <strain evidence="16">CIRM-BRFM 674</strain>
    </source>
</reference>
<evidence type="ECO:0000256" key="1">
    <source>
        <dbReference type="ARBA" id="ARBA00001974"/>
    </source>
</evidence>
<protein>
    <recommendedName>
        <fullName evidence="5">pyranose dehydrogenase (acceptor)</fullName>
        <ecNumber evidence="5">1.1.99.29</ecNumber>
    </recommendedName>
</protein>
<keyword evidence="14" id="KW-0285">Flavoprotein</keyword>
<organism evidence="16 17">
    <name type="scientific">Pholiota conissans</name>
    <dbReference type="NCBI Taxonomy" id="109636"/>
    <lineage>
        <taxon>Eukaryota</taxon>
        <taxon>Fungi</taxon>
        <taxon>Dikarya</taxon>
        <taxon>Basidiomycota</taxon>
        <taxon>Agaricomycotina</taxon>
        <taxon>Agaricomycetes</taxon>
        <taxon>Agaricomycetidae</taxon>
        <taxon>Agaricales</taxon>
        <taxon>Agaricineae</taxon>
        <taxon>Strophariaceae</taxon>
        <taxon>Pholiota</taxon>
    </lineage>
</organism>
<dbReference type="Pfam" id="PF00732">
    <property type="entry name" value="GMC_oxred_N"/>
    <property type="match status" value="1"/>
</dbReference>
<dbReference type="PANTHER" id="PTHR11552">
    <property type="entry name" value="GLUCOSE-METHANOL-CHOLINE GMC OXIDOREDUCTASE"/>
    <property type="match status" value="1"/>
</dbReference>
<comment type="subcellular location">
    <subcellularLocation>
        <location evidence="2">Secreted</location>
    </subcellularLocation>
</comment>
<gene>
    <name evidence="16" type="ORF">BDN70DRAFT_995297</name>
</gene>
<feature type="binding site" evidence="13">
    <location>
        <begin position="15"/>
        <end position="16"/>
    </location>
    <ligand>
        <name>FAD</name>
        <dbReference type="ChEBI" id="CHEBI:57692"/>
    </ligand>
</feature>
<sequence length="604" mass="66028">MDKETYDIIFAGGGTTACVTAGRLSQLDPTLKILILEAGPHTFEVPEHIQPGRYFRNILLGSETFFNHTARPSDALAGRSVVVSSGRAIGGGSSVNFTTYTRAAASDYDDWEQIYGNEGWGSKDLIPLIKKAETYQGSAHNDSHGGSGPINISFADSEANVGEEFLNVATAFDKNRPSIEDLNDFHTANGYAKWARYIDGKSGRRSDAAHYYIYNQTANTNLKILVRQRVIRVLFEDNQAVGVEFINDEKDHNETILEVNVACASKLVVLSAGAFGSPAILERSGISAAGILKKNGIQQLVDLPGVGENYMDHNLLNVPYFASDDADTLDISNRGSDAELEPYIKQWMEHGTGLLANNALDAGIKLRPSTTEDFMEIGPEFEQRWKTYFADKPDKPVIVLGAFAAYTGTNPSAPRRKYTGMEYWTAYPIARGHVHITSGLDPHGKLDLVLGFLEDPADLGVLRWAYKFSRELARRMRFYRGEFDLAHPSFPEGSQAACKLVDGPVPIDAPKIIYTPEDDKCIDAYHRSMVETTWHSSGTCSMKPLSLGGVVDSKLNVYGVRNLKVADLSIIPSNVGANTYNTTLAIGEKAALIIAEELGILGAI</sequence>
<keyword evidence="13 14" id="KW-0274">FAD</keyword>
<dbReference type="Gene3D" id="3.50.50.60">
    <property type="entry name" value="FAD/NAD(P)-binding domain"/>
    <property type="match status" value="1"/>
</dbReference>
<dbReference type="GO" id="GO:0005576">
    <property type="term" value="C:extracellular region"/>
    <property type="evidence" value="ECO:0007669"/>
    <property type="project" value="UniProtKB-SubCell"/>
</dbReference>
<dbReference type="InterPro" id="IPR000172">
    <property type="entry name" value="GMC_OxRdtase_N"/>
</dbReference>
<dbReference type="InterPro" id="IPR007867">
    <property type="entry name" value="GMC_OxRtase_C"/>
</dbReference>
<dbReference type="GO" id="GO:0033718">
    <property type="term" value="F:pyranose dehydrogenase (acceptor) activity"/>
    <property type="evidence" value="ECO:0007669"/>
    <property type="project" value="UniProtKB-EC"/>
</dbReference>
<evidence type="ECO:0000256" key="6">
    <source>
        <dbReference type="ARBA" id="ARBA00022525"/>
    </source>
</evidence>
<comment type="caution">
    <text evidence="16">The sequence shown here is derived from an EMBL/GenBank/DDBJ whole genome shotgun (WGS) entry which is preliminary data.</text>
</comment>
<dbReference type="InterPro" id="IPR036188">
    <property type="entry name" value="FAD/NAD-bd_sf"/>
</dbReference>
<dbReference type="Pfam" id="PF05199">
    <property type="entry name" value="GMC_oxred_C"/>
    <property type="match status" value="1"/>
</dbReference>
<comment type="catalytic activity">
    <reaction evidence="8">
        <text>pyranose + acceptor = pyranos-2-ulose + reduced acceptor.</text>
        <dbReference type="EC" id="1.1.99.29"/>
    </reaction>
</comment>
<evidence type="ECO:0000256" key="2">
    <source>
        <dbReference type="ARBA" id="ARBA00004613"/>
    </source>
</evidence>
<evidence type="ECO:0000256" key="8">
    <source>
        <dbReference type="ARBA" id="ARBA00033986"/>
    </source>
</evidence>